<dbReference type="OrthoDB" id="6718656at2759"/>
<dbReference type="Proteomes" id="UP000663699">
    <property type="component" value="Chromosome 6"/>
</dbReference>
<dbReference type="InterPro" id="IPR051642">
    <property type="entry name" value="SWI6-like"/>
</dbReference>
<dbReference type="GO" id="GO:0030907">
    <property type="term" value="C:MBF transcription complex"/>
    <property type="evidence" value="ECO:0007669"/>
    <property type="project" value="TreeGrafter"/>
</dbReference>
<dbReference type="PROSITE" id="PS50297">
    <property type="entry name" value="ANK_REP_REGION"/>
    <property type="match status" value="1"/>
</dbReference>
<dbReference type="PROSITE" id="PS51299">
    <property type="entry name" value="HTH_APSES"/>
    <property type="match status" value="1"/>
</dbReference>
<dbReference type="GO" id="GO:0003677">
    <property type="term" value="F:DNA binding"/>
    <property type="evidence" value="ECO:0007669"/>
    <property type="project" value="InterPro"/>
</dbReference>
<evidence type="ECO:0000313" key="8">
    <source>
        <dbReference type="Proteomes" id="UP000663699"/>
    </source>
</evidence>
<dbReference type="InterPro" id="IPR003163">
    <property type="entry name" value="Tscrpt_reg_HTH_APSES-type"/>
</dbReference>
<reference evidence="7" key="1">
    <citation type="submission" date="2020-06" db="EMBL/GenBank/DDBJ databases">
        <title>Genomes of multiple members of Pneumocystis genus reveal paths to human pathogen Pneumocystis jirovecii.</title>
        <authorList>
            <person name="Cisse O.H."/>
            <person name="Ma L."/>
            <person name="Dekker J."/>
            <person name="Khil P."/>
            <person name="Jo J."/>
            <person name="Brenchley J."/>
            <person name="Blair R."/>
            <person name="Pahar B."/>
            <person name="Chabe M."/>
            <person name="Van Rompay K.A."/>
            <person name="Keesler R."/>
            <person name="Sukura A."/>
            <person name="Hirsch V."/>
            <person name="Kutty G."/>
            <person name="Liu Y."/>
            <person name="Peng L."/>
            <person name="Chen J."/>
            <person name="Song J."/>
            <person name="Weissenbacher-Lang C."/>
            <person name="Xu J."/>
            <person name="Upham N.S."/>
            <person name="Stajich J.E."/>
            <person name="Cuomo C.A."/>
            <person name="Cushion M.T."/>
            <person name="Kovacs J.A."/>
        </authorList>
    </citation>
    <scope>NUCLEOTIDE SEQUENCE</scope>
    <source>
        <strain evidence="7">2A</strain>
    </source>
</reference>
<dbReference type="Pfam" id="PF12796">
    <property type="entry name" value="Ank_2"/>
    <property type="match status" value="1"/>
</dbReference>
<protein>
    <recommendedName>
        <fullName evidence="6">HTH APSES-type domain-containing protein</fullName>
    </recommendedName>
</protein>
<dbReference type="SUPFAM" id="SSF54616">
    <property type="entry name" value="DNA-binding domain of Mlu1-box binding protein MBP1"/>
    <property type="match status" value="1"/>
</dbReference>
<organism evidence="7 8">
    <name type="scientific">Pneumocystis wakefieldiae</name>
    <dbReference type="NCBI Taxonomy" id="38082"/>
    <lineage>
        <taxon>Eukaryota</taxon>
        <taxon>Fungi</taxon>
        <taxon>Dikarya</taxon>
        <taxon>Ascomycota</taxon>
        <taxon>Taphrinomycotina</taxon>
        <taxon>Pneumocystomycetes</taxon>
        <taxon>Pneumocystaceae</taxon>
        <taxon>Pneumocystis</taxon>
    </lineage>
</organism>
<dbReference type="SUPFAM" id="SSF48403">
    <property type="entry name" value="Ankyrin repeat"/>
    <property type="match status" value="1"/>
</dbReference>
<gene>
    <name evidence="7" type="ORF">MERGE_002678</name>
</gene>
<keyword evidence="4" id="KW-0175">Coiled coil</keyword>
<evidence type="ECO:0000256" key="2">
    <source>
        <dbReference type="ARBA" id="ARBA00023043"/>
    </source>
</evidence>
<feature type="domain" description="HTH APSES-type" evidence="6">
    <location>
        <begin position="6"/>
        <end position="113"/>
    </location>
</feature>
<dbReference type="InterPro" id="IPR036770">
    <property type="entry name" value="Ankyrin_rpt-contain_sf"/>
</dbReference>
<feature type="coiled-coil region" evidence="4">
    <location>
        <begin position="573"/>
        <end position="607"/>
    </location>
</feature>
<dbReference type="Gene3D" id="1.25.40.20">
    <property type="entry name" value="Ankyrin repeat-containing domain"/>
    <property type="match status" value="1"/>
</dbReference>
<dbReference type="InterPro" id="IPR018004">
    <property type="entry name" value="KilA/APSES_HTH"/>
</dbReference>
<dbReference type="AlphaFoldDB" id="A0A899G1Y9"/>
<keyword evidence="1" id="KW-0677">Repeat</keyword>
<dbReference type="SMART" id="SM00248">
    <property type="entry name" value="ANK"/>
    <property type="match status" value="2"/>
</dbReference>
<evidence type="ECO:0000256" key="5">
    <source>
        <dbReference type="SAM" id="MobiDB-lite"/>
    </source>
</evidence>
<dbReference type="PANTHER" id="PTHR43828">
    <property type="entry name" value="ASPARAGINASE"/>
    <property type="match status" value="1"/>
</dbReference>
<dbReference type="GO" id="GO:0033309">
    <property type="term" value="C:SBF transcription complex"/>
    <property type="evidence" value="ECO:0007669"/>
    <property type="project" value="TreeGrafter"/>
</dbReference>
<dbReference type="SMART" id="SM01252">
    <property type="entry name" value="KilA-N"/>
    <property type="match status" value="1"/>
</dbReference>
<evidence type="ECO:0000256" key="1">
    <source>
        <dbReference type="ARBA" id="ARBA00022737"/>
    </source>
</evidence>
<dbReference type="Pfam" id="PF04383">
    <property type="entry name" value="KilA-N"/>
    <property type="match status" value="1"/>
</dbReference>
<dbReference type="InterPro" id="IPR002110">
    <property type="entry name" value="Ankyrin_rpt"/>
</dbReference>
<accession>A0A899G1Y9</accession>
<name>A0A899G1Y9_9ASCO</name>
<dbReference type="GO" id="GO:0001228">
    <property type="term" value="F:DNA-binding transcription activator activity, RNA polymerase II-specific"/>
    <property type="evidence" value="ECO:0007669"/>
    <property type="project" value="UniProtKB-ARBA"/>
</dbReference>
<evidence type="ECO:0000256" key="4">
    <source>
        <dbReference type="SAM" id="Coils"/>
    </source>
</evidence>
<feature type="coiled-coil region" evidence="4">
    <location>
        <begin position="522"/>
        <end position="549"/>
    </location>
</feature>
<dbReference type="PROSITE" id="PS50088">
    <property type="entry name" value="ANK_REPEAT"/>
    <property type="match status" value="1"/>
</dbReference>
<feature type="repeat" description="ANK" evidence="3">
    <location>
        <begin position="239"/>
        <end position="271"/>
    </location>
</feature>
<dbReference type="InterPro" id="IPR036887">
    <property type="entry name" value="HTH_APSES_sf"/>
</dbReference>
<dbReference type="EMBL" id="CP054537">
    <property type="protein sequence ID" value="QSL65368.1"/>
    <property type="molecule type" value="Genomic_DNA"/>
</dbReference>
<dbReference type="Gene3D" id="3.10.260.10">
    <property type="entry name" value="Transcription regulator HTH, APSES-type DNA-binding domain"/>
    <property type="match status" value="1"/>
</dbReference>
<dbReference type="FunFam" id="3.10.260.10:FF:000001">
    <property type="entry name" value="APSES transcription factor (MbpA)"/>
    <property type="match status" value="1"/>
</dbReference>
<sequence>MSQPKILKTTYSGVPVYEYVVKGIAVMRRYSDSYINATQILKVADFDKPQRTRILEREVQKGEHEKVQGGYGKYQGTWIPLSRALELAQQYKVEELLKPILDCQPNGKSPPKPKQIASTPKKTPQITPTQKLLSTPKKNISNDEDLSSISMDDSASIETHSTQSNLESEVSAINSELDGGIGNRKRKYTQMQNFNNDKQFNKYSEALLDFFMSSSHQSLPDFLIHCPSDFNANSIIDEEGHTALHWACAMGHLRVVETLLDAGANISTVNLQGQTALMRSVLFTNNYDLKSFPQLMHILQPTVHLSDKFSQTVFHHIASTTTSRSKLLAAKYYAEIILNKLSETQPANEIAQLLDAKDSEGDTALTIFARNGARKCIRVLTNFHANLHIPNNQGRTAEEYIIEYERQRQSLPHRQNSLYANQQPVDQYNKHYETSKLSVPYSRFTNTQSQPHLSKVAIKATQEILPEMQEKLKLLADAYDAELKDKEACHTQALELLTNMNREIEISKKSLQEIIGTAPNAAELQKQTIANANTEMEVASKKLRIAIEKNQSRELARLVNEEMLAFQCPKSYENENKKEKEHLIYELQNLQKERRKLIDTIVELFAAAGIGERMNEYRKLIAMSCGLNIEDVDNVLDAIEEVLIGNPDDMAEEQAESSFIKELCLWKDI</sequence>
<proteinExistence type="predicted"/>
<feature type="compositionally biased region" description="Low complexity" evidence="5">
    <location>
        <begin position="119"/>
        <end position="131"/>
    </location>
</feature>
<evidence type="ECO:0000259" key="6">
    <source>
        <dbReference type="PROSITE" id="PS51299"/>
    </source>
</evidence>
<feature type="region of interest" description="Disordered" evidence="5">
    <location>
        <begin position="102"/>
        <end position="168"/>
    </location>
</feature>
<keyword evidence="2 3" id="KW-0040">ANK repeat</keyword>
<evidence type="ECO:0000313" key="7">
    <source>
        <dbReference type="EMBL" id="QSL65368.1"/>
    </source>
</evidence>
<keyword evidence="8" id="KW-1185">Reference proteome</keyword>
<evidence type="ECO:0000256" key="3">
    <source>
        <dbReference type="PROSITE-ProRule" id="PRU00023"/>
    </source>
</evidence>
<dbReference type="PANTHER" id="PTHR43828:SF15">
    <property type="entry name" value="TRANSCRIPTION FACTOR MBP1"/>
    <property type="match status" value="1"/>
</dbReference>
<feature type="compositionally biased region" description="Polar residues" evidence="5">
    <location>
        <begin position="147"/>
        <end position="168"/>
    </location>
</feature>